<protein>
    <submittedName>
        <fullName evidence="1">AarF domain-containing protein kinase 4</fullName>
    </submittedName>
</protein>
<dbReference type="GO" id="GO:0016301">
    <property type="term" value="F:kinase activity"/>
    <property type="evidence" value="ECO:0007669"/>
    <property type="project" value="UniProtKB-KW"/>
</dbReference>
<evidence type="ECO:0000313" key="1">
    <source>
        <dbReference type="EMBL" id="JAP61383.1"/>
    </source>
</evidence>
<dbReference type="AlphaFoldDB" id="A0A0V0J7F5"/>
<dbReference type="EMBL" id="GEEE01001842">
    <property type="protein sequence ID" value="JAP61383.1"/>
    <property type="molecule type" value="Transcribed_RNA"/>
</dbReference>
<keyword evidence="1" id="KW-0418">Kinase</keyword>
<organism evidence="1">
    <name type="scientific">Schistocephalus solidus</name>
    <name type="common">Tapeworm</name>
    <dbReference type="NCBI Taxonomy" id="70667"/>
    <lineage>
        <taxon>Eukaryota</taxon>
        <taxon>Metazoa</taxon>
        <taxon>Spiralia</taxon>
        <taxon>Lophotrochozoa</taxon>
        <taxon>Platyhelminthes</taxon>
        <taxon>Cestoda</taxon>
        <taxon>Eucestoda</taxon>
        <taxon>Diphyllobothriidea</taxon>
        <taxon>Diphyllobothriidae</taxon>
        <taxon>Schistocephalus</taxon>
    </lineage>
</organism>
<gene>
    <name evidence="1" type="primary">ADCK4</name>
    <name evidence="1" type="ORF">TR140277</name>
</gene>
<name>A0A0V0J7F5_SCHSO</name>
<keyword evidence="1" id="KW-0808">Transferase</keyword>
<sequence>MPCCGHAVDLVVRDVGNVLRMPLIMMLLEGASIETMQIDWTLASSSNLLNILIYVFGRNRRFMSFPIQKFTISADPVRTIIWTCFISVIWAELSKCSLWLSVETLSSVTVKYPSRLLRL</sequence>
<proteinExistence type="predicted"/>
<accession>A0A0V0J7F5</accession>
<reference evidence="1" key="1">
    <citation type="submission" date="2016-01" db="EMBL/GenBank/DDBJ databases">
        <title>Reference transcriptome for the parasite Schistocephalus solidus: insights into the molecular evolution of parasitism.</title>
        <authorList>
            <person name="Hebert F.O."/>
            <person name="Grambauer S."/>
            <person name="Barber I."/>
            <person name="Landry C.R."/>
            <person name="Aubin-Horth N."/>
        </authorList>
    </citation>
    <scope>NUCLEOTIDE SEQUENCE</scope>
</reference>